<proteinExistence type="predicted"/>
<dbReference type="GO" id="GO:0016491">
    <property type="term" value="F:oxidoreductase activity"/>
    <property type="evidence" value="ECO:0007669"/>
    <property type="project" value="UniProtKB-ARBA"/>
</dbReference>
<dbReference type="GO" id="GO:0051539">
    <property type="term" value="F:4 iron, 4 sulfur cluster binding"/>
    <property type="evidence" value="ECO:0007669"/>
    <property type="project" value="UniProtKB-KW"/>
</dbReference>
<dbReference type="Proteomes" id="UP000321408">
    <property type="component" value="Chromosome"/>
</dbReference>
<evidence type="ECO:0000256" key="6">
    <source>
        <dbReference type="ARBA" id="ARBA00023004"/>
    </source>
</evidence>
<evidence type="ECO:0000256" key="2">
    <source>
        <dbReference type="ARBA" id="ARBA00022485"/>
    </source>
</evidence>
<dbReference type="AlphaFoldDB" id="A0A5B9D6I4"/>
<evidence type="ECO:0000259" key="8">
    <source>
        <dbReference type="PROSITE" id="PS51379"/>
    </source>
</evidence>
<keyword evidence="4" id="KW-0677">Repeat</keyword>
<keyword evidence="3" id="KW-0479">Metal-binding</keyword>
<dbReference type="PROSITE" id="PS00198">
    <property type="entry name" value="4FE4S_FER_1"/>
    <property type="match status" value="1"/>
</dbReference>
<evidence type="ECO:0000256" key="1">
    <source>
        <dbReference type="ARBA" id="ARBA00022448"/>
    </source>
</evidence>
<dbReference type="InterPro" id="IPR017896">
    <property type="entry name" value="4Fe4S_Fe-S-bd"/>
</dbReference>
<keyword evidence="10" id="KW-1185">Reference proteome</keyword>
<dbReference type="RefSeq" id="WP_147661673.1">
    <property type="nucleotide sequence ID" value="NZ_CP042905.2"/>
</dbReference>
<evidence type="ECO:0000256" key="3">
    <source>
        <dbReference type="ARBA" id="ARBA00022723"/>
    </source>
</evidence>
<keyword evidence="6" id="KW-0408">Iron</keyword>
<dbReference type="OrthoDB" id="2837at2157"/>
<keyword evidence="1" id="KW-0813">Transport</keyword>
<dbReference type="SUPFAM" id="SSF54862">
    <property type="entry name" value="4Fe-4S ferredoxins"/>
    <property type="match status" value="1"/>
</dbReference>
<evidence type="ECO:0000313" key="9">
    <source>
        <dbReference type="EMBL" id="QEE14729.1"/>
    </source>
</evidence>
<dbReference type="Gene3D" id="3.30.70.20">
    <property type="match status" value="1"/>
</dbReference>
<name>A0A5B9D6I4_9ARCH</name>
<evidence type="ECO:0000313" key="10">
    <source>
        <dbReference type="Proteomes" id="UP000321408"/>
    </source>
</evidence>
<dbReference type="InterPro" id="IPR029039">
    <property type="entry name" value="Flavoprotein-like_sf"/>
</dbReference>
<reference evidence="9 10" key="2">
    <citation type="journal article" date="2024" name="Int. J. Syst. Evol. Microbiol.">
        <title>Promethearchaeum syntrophicum gen. nov., sp. nov., an anaerobic, obligately syntrophic archaeon, the first isolate of the lineage 'Asgard' archaea, and proposal of the new archaeal phylum Promethearchaeota phyl. nov. and kingdom Promethearchaeati regn. nov.</title>
        <authorList>
            <person name="Imachi H."/>
            <person name="Nobu M.K."/>
            <person name="Kato S."/>
            <person name="Takaki Y."/>
            <person name="Miyazaki M."/>
            <person name="Miyata M."/>
            <person name="Ogawara M."/>
            <person name="Saito Y."/>
            <person name="Sakai S."/>
            <person name="Tahara Y.O."/>
            <person name="Takano Y."/>
            <person name="Tasumi E."/>
            <person name="Uematsu K."/>
            <person name="Yoshimura T."/>
            <person name="Itoh T."/>
            <person name="Ohkuma M."/>
            <person name="Takai K."/>
        </authorList>
    </citation>
    <scope>NUCLEOTIDE SEQUENCE [LARGE SCALE GENOMIC DNA]</scope>
    <source>
        <strain evidence="9 10">MK-D1</strain>
    </source>
</reference>
<keyword evidence="2" id="KW-0004">4Fe-4S</keyword>
<dbReference type="GeneID" id="41328548"/>
<dbReference type="KEGG" id="psyt:DSAG12_00544"/>
<organism evidence="9 10">
    <name type="scientific">Promethearchaeum syntrophicum</name>
    <dbReference type="NCBI Taxonomy" id="2594042"/>
    <lineage>
        <taxon>Archaea</taxon>
        <taxon>Promethearchaeati</taxon>
        <taxon>Promethearchaeota</taxon>
        <taxon>Promethearchaeia</taxon>
        <taxon>Promethearchaeales</taxon>
        <taxon>Promethearchaeaceae</taxon>
        <taxon>Promethearchaeum</taxon>
    </lineage>
</organism>
<dbReference type="Gene3D" id="3.40.50.360">
    <property type="match status" value="1"/>
</dbReference>
<dbReference type="PANTHER" id="PTHR43687:SF6">
    <property type="entry name" value="L-ASPARTATE SEMIALDEHYDE SULFURTRANSFERASE IRON-SULFUR SUBUNIT"/>
    <property type="match status" value="1"/>
</dbReference>
<evidence type="ECO:0000256" key="7">
    <source>
        <dbReference type="ARBA" id="ARBA00023014"/>
    </source>
</evidence>
<reference evidence="9 10" key="1">
    <citation type="journal article" date="2020" name="Nature">
        <title>Isolation of an archaeon at the prokaryote-eukaryote interface.</title>
        <authorList>
            <person name="Imachi H."/>
            <person name="Nobu M.K."/>
            <person name="Nakahara N."/>
            <person name="Morono Y."/>
            <person name="Ogawara M."/>
            <person name="Takaki Y."/>
            <person name="Takano Y."/>
            <person name="Uematsu K."/>
            <person name="Ikuta T."/>
            <person name="Ito M."/>
            <person name="Matsui Y."/>
            <person name="Miyazaki M."/>
            <person name="Murata K."/>
            <person name="Saito Y."/>
            <person name="Sakai S."/>
            <person name="Song C."/>
            <person name="Tasumi E."/>
            <person name="Yamanaka Y."/>
            <person name="Yamaguchi T."/>
            <person name="Kamagata Y."/>
            <person name="Tamaki H."/>
            <person name="Takai K."/>
        </authorList>
    </citation>
    <scope>NUCLEOTIDE SEQUENCE [LARGE SCALE GENOMIC DNA]</scope>
    <source>
        <strain evidence="9 10">MK-D1</strain>
    </source>
</reference>
<keyword evidence="5" id="KW-0249">Electron transport</keyword>
<gene>
    <name evidence="9" type="ORF">DSAG12_00544</name>
</gene>
<keyword evidence="7" id="KW-0411">Iron-sulfur</keyword>
<dbReference type="EMBL" id="CP042905">
    <property type="protein sequence ID" value="QEE14729.1"/>
    <property type="molecule type" value="Genomic_DNA"/>
</dbReference>
<evidence type="ECO:0000256" key="5">
    <source>
        <dbReference type="ARBA" id="ARBA00022982"/>
    </source>
</evidence>
<dbReference type="GO" id="GO:0046872">
    <property type="term" value="F:metal ion binding"/>
    <property type="evidence" value="ECO:0007669"/>
    <property type="project" value="UniProtKB-KW"/>
</dbReference>
<dbReference type="InterPro" id="IPR050572">
    <property type="entry name" value="Fe-S_Ferredoxin"/>
</dbReference>
<dbReference type="SUPFAM" id="SSF52218">
    <property type="entry name" value="Flavoproteins"/>
    <property type="match status" value="1"/>
</dbReference>
<accession>A0A5B9D6I4</accession>
<sequence>MMTQTIFFSPTNSTLKITTTIADAFKFEKLPDFNLTFPSKRKIENIGAKADILIFGAPVYAGKIPSMIIPAIKNMIGRNRWIIPIAIYGNVRVGNALSEMIYLFREQGFRILAAGSFIGEHSFTDNDLKLAVNRPDYDDLKIAREFGVKIREKLESDPKEIDMLGQKPDISEANFEYKARNLIKIIRVHGEKCNRCMGCWSICPTEAIDMDTLEIHEEKCFRCCACVKCCNFNVREIDFTMAPEMKEKFMEFSKIRKEPEFFL</sequence>
<protein>
    <submittedName>
        <fullName evidence="9">4Fe-4S binding protein</fullName>
    </submittedName>
</protein>
<dbReference type="PANTHER" id="PTHR43687">
    <property type="entry name" value="ADENYLYLSULFATE REDUCTASE, BETA SUBUNIT"/>
    <property type="match status" value="1"/>
</dbReference>
<dbReference type="Pfam" id="PF00037">
    <property type="entry name" value="Fer4"/>
    <property type="match status" value="1"/>
</dbReference>
<feature type="domain" description="4Fe-4S ferredoxin-type" evidence="8">
    <location>
        <begin position="184"/>
        <end position="213"/>
    </location>
</feature>
<dbReference type="PROSITE" id="PS51379">
    <property type="entry name" value="4FE4S_FER_2"/>
    <property type="match status" value="1"/>
</dbReference>
<dbReference type="InterPro" id="IPR017900">
    <property type="entry name" value="4Fe4S_Fe_S_CS"/>
</dbReference>
<evidence type="ECO:0000256" key="4">
    <source>
        <dbReference type="ARBA" id="ARBA00022737"/>
    </source>
</evidence>